<name>A0A8H6HSH8_9AGAR</name>
<dbReference type="EMBL" id="JACGCI010000047">
    <property type="protein sequence ID" value="KAF6751946.1"/>
    <property type="molecule type" value="Genomic_DNA"/>
</dbReference>
<protein>
    <submittedName>
        <fullName evidence="1">Uncharacterized protein</fullName>
    </submittedName>
</protein>
<dbReference type="Proteomes" id="UP000521943">
    <property type="component" value="Unassembled WGS sequence"/>
</dbReference>
<organism evidence="1 2">
    <name type="scientific">Ephemerocybe angulata</name>
    <dbReference type="NCBI Taxonomy" id="980116"/>
    <lineage>
        <taxon>Eukaryota</taxon>
        <taxon>Fungi</taxon>
        <taxon>Dikarya</taxon>
        <taxon>Basidiomycota</taxon>
        <taxon>Agaricomycotina</taxon>
        <taxon>Agaricomycetes</taxon>
        <taxon>Agaricomycetidae</taxon>
        <taxon>Agaricales</taxon>
        <taxon>Agaricineae</taxon>
        <taxon>Psathyrellaceae</taxon>
        <taxon>Ephemerocybe</taxon>
    </lineage>
</organism>
<proteinExistence type="predicted"/>
<comment type="caution">
    <text evidence="1">The sequence shown here is derived from an EMBL/GenBank/DDBJ whole genome shotgun (WGS) entry which is preliminary data.</text>
</comment>
<gene>
    <name evidence="1" type="ORF">DFP72DRAFT_906606</name>
</gene>
<evidence type="ECO:0000313" key="2">
    <source>
        <dbReference type="Proteomes" id="UP000521943"/>
    </source>
</evidence>
<accession>A0A8H6HSH8</accession>
<evidence type="ECO:0000313" key="1">
    <source>
        <dbReference type="EMBL" id="KAF6751946.1"/>
    </source>
</evidence>
<dbReference type="AlphaFoldDB" id="A0A8H6HSH8"/>
<reference evidence="1 2" key="1">
    <citation type="submission" date="2020-07" db="EMBL/GenBank/DDBJ databases">
        <title>Comparative genomics of pyrophilous fungi reveals a link between fire events and developmental genes.</title>
        <authorList>
            <consortium name="DOE Joint Genome Institute"/>
            <person name="Steindorff A.S."/>
            <person name="Carver A."/>
            <person name="Calhoun S."/>
            <person name="Stillman K."/>
            <person name="Liu H."/>
            <person name="Lipzen A."/>
            <person name="Pangilinan J."/>
            <person name="Labutti K."/>
            <person name="Bruns T.D."/>
            <person name="Grigoriev I.V."/>
        </authorList>
    </citation>
    <scope>NUCLEOTIDE SEQUENCE [LARGE SCALE GENOMIC DNA]</scope>
    <source>
        <strain evidence="1 2">CBS 144469</strain>
    </source>
</reference>
<sequence length="73" mass="7808">MKVSNGVLLLLTFRLRPIGGRLARNGQRSGFSDIGLARHHSLVPSSPLQPPSSALDHPIASAFIPFEIHNVAA</sequence>
<keyword evidence="2" id="KW-1185">Reference proteome</keyword>